<protein>
    <recommendedName>
        <fullName evidence="3">GlcG protein</fullName>
    </recommendedName>
</protein>
<dbReference type="KEGG" id="pre:PCA10_25570"/>
<dbReference type="HOGENOM" id="CLU_103773_3_0_6"/>
<dbReference type="Proteomes" id="UP000015503">
    <property type="component" value="Chromosome"/>
</dbReference>
<organism evidence="1 2">
    <name type="scientific">Metapseudomonas resinovorans NBRC 106553</name>
    <dbReference type="NCBI Taxonomy" id="1245471"/>
    <lineage>
        <taxon>Bacteria</taxon>
        <taxon>Pseudomonadati</taxon>
        <taxon>Pseudomonadota</taxon>
        <taxon>Gammaproteobacteria</taxon>
        <taxon>Pseudomonadales</taxon>
        <taxon>Pseudomonadaceae</taxon>
        <taxon>Metapseudomonas</taxon>
    </lineage>
</organism>
<evidence type="ECO:0000313" key="1">
    <source>
        <dbReference type="EMBL" id="BAN48289.1"/>
    </source>
</evidence>
<dbReference type="OrthoDB" id="9815788at2"/>
<dbReference type="SUPFAM" id="SSF143744">
    <property type="entry name" value="GlcG-like"/>
    <property type="match status" value="1"/>
</dbReference>
<dbReference type="Gene3D" id="3.30.450.150">
    <property type="entry name" value="Haem-degrading domain"/>
    <property type="match status" value="1"/>
</dbReference>
<dbReference type="AlphaFoldDB" id="S6BGQ4"/>
<dbReference type="PANTHER" id="PTHR34309">
    <property type="entry name" value="SLR1406 PROTEIN"/>
    <property type="match status" value="1"/>
</dbReference>
<name>S6BGQ4_METRE</name>
<dbReference type="InterPro" id="IPR005624">
    <property type="entry name" value="PduO/GlcC-like"/>
</dbReference>
<dbReference type="RefSeq" id="WP_016492483.1">
    <property type="nucleotide sequence ID" value="NC_021499.1"/>
</dbReference>
<dbReference type="STRING" id="1245471.PCA10_25570"/>
<dbReference type="PANTHER" id="PTHR34309:SF10">
    <property type="entry name" value="SLR1406 PROTEIN"/>
    <property type="match status" value="1"/>
</dbReference>
<evidence type="ECO:0000313" key="2">
    <source>
        <dbReference type="Proteomes" id="UP000015503"/>
    </source>
</evidence>
<dbReference type="InterPro" id="IPR038084">
    <property type="entry name" value="PduO/GlcC-like_sf"/>
</dbReference>
<proteinExistence type="predicted"/>
<gene>
    <name evidence="1" type="ORF">PCA10_25570</name>
</gene>
<dbReference type="PATRIC" id="fig|1245471.3.peg.2584"/>
<evidence type="ECO:0008006" key="3">
    <source>
        <dbReference type="Google" id="ProtNLM"/>
    </source>
</evidence>
<dbReference type="Pfam" id="PF03928">
    <property type="entry name" value="HbpS-like"/>
    <property type="match status" value="1"/>
</dbReference>
<dbReference type="InterPro" id="IPR052517">
    <property type="entry name" value="GlcG_carb_metab_protein"/>
</dbReference>
<sequence>MHKLTLETAETMVDVALAEGDRLGLQPLCVAVLDTGGHLLVLKRNEHASLLRPQIATGKAASVLGMGFGGRELARRADLMPAFFNALSDLTGGHMLPVPGGVLIRNSHGEILGALGISGDTSDNDELCAIAGVTATGLTCDTGAS</sequence>
<keyword evidence="2" id="KW-1185">Reference proteome</keyword>
<reference evidence="1 2" key="1">
    <citation type="journal article" date="2013" name="Genome Announc.">
        <title>Complete Genome Sequence of the Carbazole Degrader Pseudomonas resinovorans Strain CA10 (NBRC 106553).</title>
        <authorList>
            <person name="Shintani M."/>
            <person name="Hosoyama A."/>
            <person name="Ohji S."/>
            <person name="Tsuchikane K."/>
            <person name="Takarada H."/>
            <person name="Yamazoe A."/>
            <person name="Fujita N."/>
            <person name="Nojiri H."/>
        </authorList>
    </citation>
    <scope>NUCLEOTIDE SEQUENCE [LARGE SCALE GENOMIC DNA]</scope>
    <source>
        <strain evidence="1 2">NBRC 106553</strain>
    </source>
</reference>
<dbReference type="eggNOG" id="COG3193">
    <property type="taxonomic scope" value="Bacteria"/>
</dbReference>
<accession>S6BGQ4</accession>
<dbReference type="EMBL" id="AP013068">
    <property type="protein sequence ID" value="BAN48289.1"/>
    <property type="molecule type" value="Genomic_DNA"/>
</dbReference>